<accession>A0A6A7AJF8</accession>
<sequence length="943" mass="105757">MPSSKGRRARRRQAQPESSCQTSEELYVYSRLPDKHSIRVLELLSSADGEIECLLQTVNLADEPTFDALSYCWSNPVTIRESPIPHDREERIEAIQSLLSLHSIPTATHPNTVNIDPGAASFLGVHNALPFIDREHGRDRCKRIVCDGKTLEVTETLFSALLQLRRIIMSKSEAEIKGSVYLETLPVSRSKHLWIDQICINQEDLDERSGQIPLMNKIFASAQYVFAWIGDLDTLGSAGFREILARGCCSTHQDQQNTRMSLESMGNARKELYALAALFSRQWFRRAWVCQEAIFARRLYFWSGPLFMDWWIMLTALETIDDVDISKMAKFMGSLVRREPTAQLSKKLARMQNKTDEHEQFTATVTDEELWNQVNGAISFMKGVVQVKKHLGLQCFDTSIVVKPQRLGQGIDEEFSSLVTGFAFVPPDETLANGLYLWDRVTKETEHQDSTTLISHTWDQLSEPFAQEPRDPNQGLFRVNASFHNHNLQPLKTSAPVSISLFSLITRFRDVGASDPRDKIFAFLHLATETPGLTPNYRARVQTVFKGAARLLLDQHNLTVLSHVQDLADTKVPDLPSYVPDFSVPLGHTPFVAQDGSSPYSAGGKLGAQPNFQFTAIDDKNNITLNVMLTFGYFVDTITDVAETKGCYFTRTASLALKTPKIYAKTPGMNYVHKSHIILRLATEPGTPRAEALWRTLTGDYNSDTYPAPVATGFGFSDWVSVHTHHAIHLDSMITDHFAAAAPTPAMQTLQANQKRKTDMYIKLHADDPGGYLCPDCAQAMWDDKLVSFDPSYAKLLDDMNFVPQWNPVRYMPDSQRIKALAKCARTAPPHHRQPDAGDASSCPILSVAEHGRMAAFEKRMREVKTGRRMFCTKGNLLGMGPKSVREGDEVWVVMGAKVPFVLRPASGLPPRTYRLVGEAFVLGYMNGEVLEEKRKLQGLGLV</sequence>
<evidence type="ECO:0000259" key="2">
    <source>
        <dbReference type="Pfam" id="PF06985"/>
    </source>
</evidence>
<feature type="compositionally biased region" description="Basic residues" evidence="1">
    <location>
        <begin position="1"/>
        <end position="13"/>
    </location>
</feature>
<feature type="domain" description="Heterokaryon incompatibility" evidence="2">
    <location>
        <begin position="141"/>
        <end position="292"/>
    </location>
</feature>
<dbReference type="PANTHER" id="PTHR24148:SF73">
    <property type="entry name" value="HET DOMAIN PROTEIN (AFU_ORTHOLOGUE AFUA_8G01020)"/>
    <property type="match status" value="1"/>
</dbReference>
<dbReference type="Pfam" id="PF06985">
    <property type="entry name" value="HET"/>
    <property type="match status" value="1"/>
</dbReference>
<keyword evidence="4" id="KW-1185">Reference proteome</keyword>
<name>A0A6A7AJF8_9PLEO</name>
<dbReference type="InterPro" id="IPR010730">
    <property type="entry name" value="HET"/>
</dbReference>
<feature type="region of interest" description="Disordered" evidence="1">
    <location>
        <begin position="1"/>
        <end position="20"/>
    </location>
</feature>
<evidence type="ECO:0000256" key="1">
    <source>
        <dbReference type="SAM" id="MobiDB-lite"/>
    </source>
</evidence>
<dbReference type="Pfam" id="PF26639">
    <property type="entry name" value="Het-6_barrel"/>
    <property type="match status" value="1"/>
</dbReference>
<protein>
    <recommendedName>
        <fullName evidence="2">Heterokaryon incompatibility domain-containing protein</fullName>
    </recommendedName>
</protein>
<reference evidence="3" key="1">
    <citation type="journal article" date="2020" name="Stud. Mycol.">
        <title>101 Dothideomycetes genomes: a test case for predicting lifestyles and emergence of pathogens.</title>
        <authorList>
            <person name="Haridas S."/>
            <person name="Albert R."/>
            <person name="Binder M."/>
            <person name="Bloem J."/>
            <person name="Labutti K."/>
            <person name="Salamov A."/>
            <person name="Andreopoulos B."/>
            <person name="Baker S."/>
            <person name="Barry K."/>
            <person name="Bills G."/>
            <person name="Bluhm B."/>
            <person name="Cannon C."/>
            <person name="Castanera R."/>
            <person name="Culley D."/>
            <person name="Daum C."/>
            <person name="Ezra D."/>
            <person name="Gonzalez J."/>
            <person name="Henrissat B."/>
            <person name="Kuo A."/>
            <person name="Liang C."/>
            <person name="Lipzen A."/>
            <person name="Lutzoni F."/>
            <person name="Magnuson J."/>
            <person name="Mondo S."/>
            <person name="Nolan M."/>
            <person name="Ohm R."/>
            <person name="Pangilinan J."/>
            <person name="Park H.-J."/>
            <person name="Ramirez L."/>
            <person name="Alfaro M."/>
            <person name="Sun H."/>
            <person name="Tritt A."/>
            <person name="Yoshinaga Y."/>
            <person name="Zwiers L.-H."/>
            <person name="Turgeon B."/>
            <person name="Goodwin S."/>
            <person name="Spatafora J."/>
            <person name="Crous P."/>
            <person name="Grigoriev I."/>
        </authorList>
    </citation>
    <scope>NUCLEOTIDE SEQUENCE</scope>
    <source>
        <strain evidence="3">CBS 113818</strain>
    </source>
</reference>
<dbReference type="PANTHER" id="PTHR24148">
    <property type="entry name" value="ANKYRIN REPEAT DOMAIN-CONTAINING PROTEIN 39 HOMOLOG-RELATED"/>
    <property type="match status" value="1"/>
</dbReference>
<gene>
    <name evidence="3" type="ORF">CC86DRAFT_399895</name>
</gene>
<evidence type="ECO:0000313" key="4">
    <source>
        <dbReference type="Proteomes" id="UP000799424"/>
    </source>
</evidence>
<dbReference type="InterPro" id="IPR052895">
    <property type="entry name" value="HetReg/Transcr_Mod"/>
</dbReference>
<dbReference type="AlphaFoldDB" id="A0A6A7AJF8"/>
<dbReference type="OrthoDB" id="4476201at2759"/>
<dbReference type="Proteomes" id="UP000799424">
    <property type="component" value="Unassembled WGS sequence"/>
</dbReference>
<evidence type="ECO:0000313" key="3">
    <source>
        <dbReference type="EMBL" id="KAF2833263.1"/>
    </source>
</evidence>
<organism evidence="3 4">
    <name type="scientific">Ophiobolus disseminans</name>
    <dbReference type="NCBI Taxonomy" id="1469910"/>
    <lineage>
        <taxon>Eukaryota</taxon>
        <taxon>Fungi</taxon>
        <taxon>Dikarya</taxon>
        <taxon>Ascomycota</taxon>
        <taxon>Pezizomycotina</taxon>
        <taxon>Dothideomycetes</taxon>
        <taxon>Pleosporomycetidae</taxon>
        <taxon>Pleosporales</taxon>
        <taxon>Pleosporineae</taxon>
        <taxon>Phaeosphaeriaceae</taxon>
        <taxon>Ophiobolus</taxon>
    </lineage>
</organism>
<dbReference type="EMBL" id="MU006216">
    <property type="protein sequence ID" value="KAF2833263.1"/>
    <property type="molecule type" value="Genomic_DNA"/>
</dbReference>
<proteinExistence type="predicted"/>